<comment type="caution">
    <text evidence="1">The sequence shown here is derived from an EMBL/GenBank/DDBJ whole genome shotgun (WGS) entry which is preliminary data.</text>
</comment>
<dbReference type="AlphaFoldDB" id="A0A8H6JXJ1"/>
<gene>
    <name evidence="1" type="ORF">CSOJ01_00313</name>
</gene>
<accession>A0A8H6JXJ1</accession>
<name>A0A8H6JXJ1_9PEZI</name>
<evidence type="ECO:0000313" key="1">
    <source>
        <dbReference type="EMBL" id="KAF6821307.1"/>
    </source>
</evidence>
<dbReference type="EMBL" id="WIGN01000002">
    <property type="protein sequence ID" value="KAF6821307.1"/>
    <property type="molecule type" value="Genomic_DNA"/>
</dbReference>
<keyword evidence="2" id="KW-1185">Reference proteome</keyword>
<organism evidence="1 2">
    <name type="scientific">Colletotrichum sojae</name>
    <dbReference type="NCBI Taxonomy" id="2175907"/>
    <lineage>
        <taxon>Eukaryota</taxon>
        <taxon>Fungi</taxon>
        <taxon>Dikarya</taxon>
        <taxon>Ascomycota</taxon>
        <taxon>Pezizomycotina</taxon>
        <taxon>Sordariomycetes</taxon>
        <taxon>Hypocreomycetidae</taxon>
        <taxon>Glomerellales</taxon>
        <taxon>Glomerellaceae</taxon>
        <taxon>Colletotrichum</taxon>
        <taxon>Colletotrichum orchidearum species complex</taxon>
    </lineage>
</organism>
<dbReference type="Proteomes" id="UP000652219">
    <property type="component" value="Unassembled WGS sequence"/>
</dbReference>
<protein>
    <submittedName>
        <fullName evidence="1">Uncharacterized protein</fullName>
    </submittedName>
</protein>
<proteinExistence type="predicted"/>
<sequence>MAWPMGPVWAVEESGQSVFCGLGTDAKRHRRCCQPVVIALRGPGCFRCLGWTGGAVKRLNFPLLLLVPAICFEVQVATGCAPLGRRSLPGTFSAENLSESMSPITEDMIQNAMLLRTMYKQDMGVGRTSAGYVPRINPAPQLSHLQQVRSHTKQAASTVCLSLFLPGLLTLFN</sequence>
<evidence type="ECO:0000313" key="2">
    <source>
        <dbReference type="Proteomes" id="UP000652219"/>
    </source>
</evidence>
<reference evidence="1 2" key="1">
    <citation type="journal article" date="2020" name="Phytopathology">
        <title>Genome Sequence Resources of Colletotrichum truncatum, C. plurivorum, C. musicola, and C. sojae: Four Species Pathogenic to Soybean (Glycine max).</title>
        <authorList>
            <person name="Rogerio F."/>
            <person name="Boufleur T.R."/>
            <person name="Ciampi-Guillardi M."/>
            <person name="Sukno S.A."/>
            <person name="Thon M.R."/>
            <person name="Massola Junior N.S."/>
            <person name="Baroncelli R."/>
        </authorList>
    </citation>
    <scope>NUCLEOTIDE SEQUENCE [LARGE SCALE GENOMIC DNA]</scope>
    <source>
        <strain evidence="1 2">LFN0009</strain>
    </source>
</reference>